<evidence type="ECO:0000256" key="1">
    <source>
        <dbReference type="SAM" id="MobiDB-lite"/>
    </source>
</evidence>
<keyword evidence="2" id="KW-0732">Signal</keyword>
<feature type="signal peptide" evidence="2">
    <location>
        <begin position="1"/>
        <end position="28"/>
    </location>
</feature>
<accession>A0AAD9XHW2</accession>
<dbReference type="Proteomes" id="UP001280121">
    <property type="component" value="Unassembled WGS sequence"/>
</dbReference>
<name>A0AAD9XHW2_9ROSI</name>
<comment type="caution">
    <text evidence="3">The sequence shown here is derived from an EMBL/GenBank/DDBJ whole genome shotgun (WGS) entry which is preliminary data.</text>
</comment>
<reference evidence="3" key="1">
    <citation type="journal article" date="2023" name="Plant J.">
        <title>Genome sequences and population genomics provide insights into the demographic history, inbreeding, and mutation load of two 'living fossil' tree species of Dipteronia.</title>
        <authorList>
            <person name="Feng Y."/>
            <person name="Comes H.P."/>
            <person name="Chen J."/>
            <person name="Zhu S."/>
            <person name="Lu R."/>
            <person name="Zhang X."/>
            <person name="Li P."/>
            <person name="Qiu J."/>
            <person name="Olsen K.M."/>
            <person name="Qiu Y."/>
        </authorList>
    </citation>
    <scope>NUCLEOTIDE SEQUENCE</scope>
    <source>
        <strain evidence="3">KIB01</strain>
    </source>
</reference>
<evidence type="ECO:0000256" key="2">
    <source>
        <dbReference type="SAM" id="SignalP"/>
    </source>
</evidence>
<feature type="compositionally biased region" description="Low complexity" evidence="1">
    <location>
        <begin position="83"/>
        <end position="97"/>
    </location>
</feature>
<gene>
    <name evidence="3" type="ORF">Ddye_006146</name>
</gene>
<evidence type="ECO:0000313" key="4">
    <source>
        <dbReference type="Proteomes" id="UP001280121"/>
    </source>
</evidence>
<dbReference type="AlphaFoldDB" id="A0AAD9XHW2"/>
<protein>
    <submittedName>
        <fullName evidence="3">Uncharacterized protein</fullName>
    </submittedName>
</protein>
<dbReference type="EMBL" id="JANJYI010000002">
    <property type="protein sequence ID" value="KAK2659613.1"/>
    <property type="molecule type" value="Genomic_DNA"/>
</dbReference>
<feature type="compositionally biased region" description="Gly residues" evidence="1">
    <location>
        <begin position="43"/>
        <end position="52"/>
    </location>
</feature>
<evidence type="ECO:0000313" key="3">
    <source>
        <dbReference type="EMBL" id="KAK2659613.1"/>
    </source>
</evidence>
<feature type="compositionally biased region" description="Polar residues" evidence="1">
    <location>
        <begin position="130"/>
        <end position="139"/>
    </location>
</feature>
<feature type="compositionally biased region" description="Low complexity" evidence="1">
    <location>
        <begin position="60"/>
        <end position="71"/>
    </location>
</feature>
<feature type="chain" id="PRO_5042181195" evidence="2">
    <location>
        <begin position="29"/>
        <end position="139"/>
    </location>
</feature>
<feature type="region of interest" description="Disordered" evidence="1">
    <location>
        <begin position="27"/>
        <end position="139"/>
    </location>
</feature>
<keyword evidence="4" id="KW-1185">Reference proteome</keyword>
<feature type="compositionally biased region" description="Low complexity" evidence="1">
    <location>
        <begin position="105"/>
        <end position="122"/>
    </location>
</feature>
<organism evidence="3 4">
    <name type="scientific">Dipteronia dyeriana</name>
    <dbReference type="NCBI Taxonomy" id="168575"/>
    <lineage>
        <taxon>Eukaryota</taxon>
        <taxon>Viridiplantae</taxon>
        <taxon>Streptophyta</taxon>
        <taxon>Embryophyta</taxon>
        <taxon>Tracheophyta</taxon>
        <taxon>Spermatophyta</taxon>
        <taxon>Magnoliopsida</taxon>
        <taxon>eudicotyledons</taxon>
        <taxon>Gunneridae</taxon>
        <taxon>Pentapetalae</taxon>
        <taxon>rosids</taxon>
        <taxon>malvids</taxon>
        <taxon>Sapindales</taxon>
        <taxon>Sapindaceae</taxon>
        <taxon>Hippocastanoideae</taxon>
        <taxon>Acereae</taxon>
        <taxon>Dipteronia</taxon>
    </lineage>
</organism>
<sequence length="139" mass="13361">MTIKMNKCVLGLLIIAPQLFVLISSSSSKDTGKEEKGSTVAGQGSGTGGSSQDGGWDYMCGCGSSPDGSSSYNWGVGEGPGGSTISYGSGSGQSSDGGEFGFGWGSSSSSSGGDGGSDSNSGGVAGAKSPATQRTSTGT</sequence>
<proteinExistence type="predicted"/>